<feature type="transmembrane region" description="Helical" evidence="1">
    <location>
        <begin position="35"/>
        <end position="56"/>
    </location>
</feature>
<dbReference type="RefSeq" id="XP_001834632.2">
    <property type="nucleotide sequence ID" value="XM_001834580.2"/>
</dbReference>
<organism evidence="2 3">
    <name type="scientific">Coprinopsis cinerea (strain Okayama-7 / 130 / ATCC MYA-4618 / FGSC 9003)</name>
    <name type="common">Inky cap fungus</name>
    <name type="synonym">Hormographiella aspergillata</name>
    <dbReference type="NCBI Taxonomy" id="240176"/>
    <lineage>
        <taxon>Eukaryota</taxon>
        <taxon>Fungi</taxon>
        <taxon>Dikarya</taxon>
        <taxon>Basidiomycota</taxon>
        <taxon>Agaricomycotina</taxon>
        <taxon>Agaricomycetes</taxon>
        <taxon>Agaricomycetidae</taxon>
        <taxon>Agaricales</taxon>
        <taxon>Agaricineae</taxon>
        <taxon>Psathyrellaceae</taxon>
        <taxon>Coprinopsis</taxon>
    </lineage>
</organism>
<protein>
    <submittedName>
        <fullName evidence="2">Uncharacterized protein</fullName>
    </submittedName>
</protein>
<keyword evidence="1" id="KW-0472">Membrane</keyword>
<dbReference type="InParanoid" id="A8NL87"/>
<dbReference type="Proteomes" id="UP000001861">
    <property type="component" value="Unassembled WGS sequence"/>
</dbReference>
<comment type="caution">
    <text evidence="2">The sequence shown here is derived from an EMBL/GenBank/DDBJ whole genome shotgun (WGS) entry which is preliminary data.</text>
</comment>
<keyword evidence="1" id="KW-1133">Transmembrane helix</keyword>
<name>A8NL87_COPC7</name>
<sequence>MLIGCLVVGLKNRETVQRPPDGFFCNFIIRVPSRISSASVAILTIPTLVLQVMTLLRLRRNWHLLKGSILRVLLFSCFCIVAVVLGIVFAAGSDRGPPFLNVIVATGEF</sequence>
<gene>
    <name evidence="2" type="ORF">CC1G_05769</name>
</gene>
<dbReference type="AlphaFoldDB" id="A8NL87"/>
<dbReference type="STRING" id="240176.A8NL87"/>
<reference evidence="2 3" key="1">
    <citation type="journal article" date="2010" name="Proc. Natl. Acad. Sci. U.S.A.">
        <title>Insights into evolution of multicellular fungi from the assembled chromosomes of the mushroom Coprinopsis cinerea (Coprinus cinereus).</title>
        <authorList>
            <person name="Stajich J.E."/>
            <person name="Wilke S.K."/>
            <person name="Ahren D."/>
            <person name="Au C.H."/>
            <person name="Birren B.W."/>
            <person name="Borodovsky M."/>
            <person name="Burns C."/>
            <person name="Canback B."/>
            <person name="Casselton L.A."/>
            <person name="Cheng C.K."/>
            <person name="Deng J."/>
            <person name="Dietrich F.S."/>
            <person name="Fargo D.C."/>
            <person name="Farman M.L."/>
            <person name="Gathman A.C."/>
            <person name="Goldberg J."/>
            <person name="Guigo R."/>
            <person name="Hoegger P.J."/>
            <person name="Hooker J.B."/>
            <person name="Huggins A."/>
            <person name="James T.Y."/>
            <person name="Kamada T."/>
            <person name="Kilaru S."/>
            <person name="Kodira C."/>
            <person name="Kues U."/>
            <person name="Kupfer D."/>
            <person name="Kwan H.S."/>
            <person name="Lomsadze A."/>
            <person name="Li W."/>
            <person name="Lilly W.W."/>
            <person name="Ma L.J."/>
            <person name="Mackey A.J."/>
            <person name="Manning G."/>
            <person name="Martin F."/>
            <person name="Muraguchi H."/>
            <person name="Natvig D.O."/>
            <person name="Palmerini H."/>
            <person name="Ramesh M.A."/>
            <person name="Rehmeyer C.J."/>
            <person name="Roe B.A."/>
            <person name="Shenoy N."/>
            <person name="Stanke M."/>
            <person name="Ter-Hovhannisyan V."/>
            <person name="Tunlid A."/>
            <person name="Velagapudi R."/>
            <person name="Vision T.J."/>
            <person name="Zeng Q."/>
            <person name="Zolan M.E."/>
            <person name="Pukkila P.J."/>
        </authorList>
    </citation>
    <scope>NUCLEOTIDE SEQUENCE [LARGE SCALE GENOMIC DNA]</scope>
    <source>
        <strain evidence="3">Okayama-7 / 130 / ATCC MYA-4618 / FGSC 9003</strain>
    </source>
</reference>
<keyword evidence="1" id="KW-0812">Transmembrane</keyword>
<dbReference type="VEuPathDB" id="FungiDB:CC1G_05769"/>
<evidence type="ECO:0000313" key="2">
    <source>
        <dbReference type="EMBL" id="EAU87080.2"/>
    </source>
</evidence>
<proteinExistence type="predicted"/>
<accession>A8NL87</accession>
<dbReference type="KEGG" id="cci:CC1G_05769"/>
<dbReference type="EMBL" id="AACS02000012">
    <property type="protein sequence ID" value="EAU87080.2"/>
    <property type="molecule type" value="Genomic_DNA"/>
</dbReference>
<evidence type="ECO:0000313" key="3">
    <source>
        <dbReference type="Proteomes" id="UP000001861"/>
    </source>
</evidence>
<evidence type="ECO:0000256" key="1">
    <source>
        <dbReference type="SAM" id="Phobius"/>
    </source>
</evidence>
<feature type="transmembrane region" description="Helical" evidence="1">
    <location>
        <begin position="68"/>
        <end position="91"/>
    </location>
</feature>
<dbReference type="HOGENOM" id="CLU_2183803_0_0_1"/>
<dbReference type="GeneID" id="6011255"/>
<keyword evidence="3" id="KW-1185">Reference proteome</keyword>
<dbReference type="OrthoDB" id="3259067at2759"/>